<feature type="domain" description="DUF58" evidence="2">
    <location>
        <begin position="198"/>
        <end position="323"/>
    </location>
</feature>
<evidence type="ECO:0000313" key="4">
    <source>
        <dbReference type="Proteomes" id="UP000195787"/>
    </source>
</evidence>
<dbReference type="GeneID" id="303173981"/>
<dbReference type="Pfam" id="PF01882">
    <property type="entry name" value="DUF58"/>
    <property type="match status" value="1"/>
</dbReference>
<dbReference type="PANTHER" id="PTHR34351">
    <property type="entry name" value="SLR1927 PROTEIN-RELATED"/>
    <property type="match status" value="1"/>
</dbReference>
<evidence type="ECO:0000256" key="1">
    <source>
        <dbReference type="SAM" id="Phobius"/>
    </source>
</evidence>
<feature type="transmembrane region" description="Helical" evidence="1">
    <location>
        <begin position="37"/>
        <end position="56"/>
    </location>
</feature>
<sequence>MHQIRQAFKALTGWGWALVATALVGPLAAWLLGWQELLLFGVGAIVLLVSAVPWVLRGRSIGIELSLSAPRVAVGAPAQALLRVRRSGRFALPNSVDLELGGVPVTIALPKLSRGDQHDIRLPIDTSSRGRIDVGPVHLSHTDPLGILERRTRLSEGLSLMVHPRTVRIPAASSGLVRDLEGEASQDLSADDVAFHSLRDYQPGDDPRIVHWRTSAKHGTLLVRQFEPSRRSDTVICFTSAPEEVSREDFELALSIVATIGSATLMDRRALRVIHSAAAKEVGAPELDVVTRDRMLDALTEVDRAEALPLQETLNSLAATREAAILWLVVGGDTGTRTLREALARVPVDVAPVIVRAHESAPPQISKLGSVPVLTIGVLEDLIRELSHGVSA</sequence>
<keyword evidence="1" id="KW-0472">Membrane</keyword>
<organism evidence="3 4">
    <name type="scientific">Agrococcus casei LMG 22410</name>
    <dbReference type="NCBI Taxonomy" id="1255656"/>
    <lineage>
        <taxon>Bacteria</taxon>
        <taxon>Bacillati</taxon>
        <taxon>Actinomycetota</taxon>
        <taxon>Actinomycetes</taxon>
        <taxon>Micrococcales</taxon>
        <taxon>Microbacteriaceae</taxon>
        <taxon>Agrococcus</taxon>
    </lineage>
</organism>
<keyword evidence="1" id="KW-0812">Transmembrane</keyword>
<feature type="transmembrane region" description="Helical" evidence="1">
    <location>
        <begin position="12"/>
        <end position="31"/>
    </location>
</feature>
<dbReference type="Proteomes" id="UP000195787">
    <property type="component" value="Unassembled WGS sequence"/>
</dbReference>
<evidence type="ECO:0000313" key="3">
    <source>
        <dbReference type="EMBL" id="SJM67953.1"/>
    </source>
</evidence>
<protein>
    <recommendedName>
        <fullName evidence="2">DUF58 domain-containing protein</fullName>
    </recommendedName>
</protein>
<dbReference type="EMBL" id="FUHU01000045">
    <property type="protein sequence ID" value="SJM67953.1"/>
    <property type="molecule type" value="Genomic_DNA"/>
</dbReference>
<proteinExistence type="predicted"/>
<reference evidence="3 4" key="1">
    <citation type="submission" date="2017-02" db="EMBL/GenBank/DDBJ databases">
        <authorList>
            <person name="Peterson S.W."/>
        </authorList>
    </citation>
    <scope>NUCLEOTIDE SEQUENCE [LARGE SCALE GENOMIC DNA]</scope>
    <source>
        <strain evidence="3 4">LMG 22410</strain>
    </source>
</reference>
<dbReference type="OrthoDB" id="9812729at2"/>
<dbReference type="AlphaFoldDB" id="A0A1R4GIP4"/>
<keyword evidence="4" id="KW-1185">Reference proteome</keyword>
<dbReference type="PANTHER" id="PTHR34351:SF1">
    <property type="entry name" value="SLR1927 PROTEIN"/>
    <property type="match status" value="1"/>
</dbReference>
<dbReference type="RefSeq" id="WP_086992832.1">
    <property type="nucleotide sequence ID" value="NZ_FUHU01000045.1"/>
</dbReference>
<keyword evidence="1" id="KW-1133">Transmembrane helix</keyword>
<gene>
    <name evidence="3" type="ORF">CZ674_12265</name>
</gene>
<dbReference type="InterPro" id="IPR002881">
    <property type="entry name" value="DUF58"/>
</dbReference>
<accession>A0A1R4GIP4</accession>
<name>A0A1R4GIP4_9MICO</name>
<evidence type="ECO:0000259" key="2">
    <source>
        <dbReference type="Pfam" id="PF01882"/>
    </source>
</evidence>